<dbReference type="PANTHER" id="PTHR36424:SF1">
    <property type="entry name" value="LOW AFFINITY K(+) TRANSPORTER 1-RELATED"/>
    <property type="match status" value="1"/>
</dbReference>
<gene>
    <name evidence="3" type="ORF">B2J93_2116</name>
</gene>
<dbReference type="GO" id="GO:0015079">
    <property type="term" value="F:potassium ion transmembrane transporter activity"/>
    <property type="evidence" value="ECO:0007669"/>
    <property type="project" value="InterPro"/>
</dbReference>
<feature type="compositionally biased region" description="Polar residues" evidence="1">
    <location>
        <begin position="335"/>
        <end position="353"/>
    </location>
</feature>
<dbReference type="Pfam" id="PF16944">
    <property type="entry name" value="KCH"/>
    <property type="match status" value="1"/>
</dbReference>
<feature type="compositionally biased region" description="Polar residues" evidence="1">
    <location>
        <begin position="590"/>
        <end position="606"/>
    </location>
</feature>
<dbReference type="STRING" id="503106.A0A218Z1S4"/>
<evidence type="ECO:0000256" key="1">
    <source>
        <dbReference type="SAM" id="MobiDB-lite"/>
    </source>
</evidence>
<feature type="compositionally biased region" description="Polar residues" evidence="1">
    <location>
        <begin position="567"/>
        <end position="579"/>
    </location>
</feature>
<evidence type="ECO:0000313" key="3">
    <source>
        <dbReference type="EMBL" id="OWP01600.1"/>
    </source>
</evidence>
<dbReference type="AlphaFoldDB" id="A0A218Z1S4"/>
<feature type="region of interest" description="Disordered" evidence="1">
    <location>
        <begin position="406"/>
        <end position="619"/>
    </location>
</feature>
<dbReference type="InterPro" id="IPR031606">
    <property type="entry name" value="Kch1/2"/>
</dbReference>
<protein>
    <recommendedName>
        <fullName evidence="5">Pheromone-regulated membrane protein</fullName>
    </recommendedName>
</protein>
<dbReference type="Proteomes" id="UP000242519">
    <property type="component" value="Unassembled WGS sequence"/>
</dbReference>
<dbReference type="EMBL" id="MZNU01000266">
    <property type="protein sequence ID" value="OWP01600.1"/>
    <property type="molecule type" value="Genomic_DNA"/>
</dbReference>
<evidence type="ECO:0008006" key="5">
    <source>
        <dbReference type="Google" id="ProtNLM"/>
    </source>
</evidence>
<keyword evidence="4" id="KW-1185">Reference proteome</keyword>
<keyword evidence="2" id="KW-0472">Membrane</keyword>
<dbReference type="InParanoid" id="A0A218Z1S4"/>
<feature type="transmembrane region" description="Helical" evidence="2">
    <location>
        <begin position="79"/>
        <end position="97"/>
    </location>
</feature>
<evidence type="ECO:0000256" key="2">
    <source>
        <dbReference type="SAM" id="Phobius"/>
    </source>
</evidence>
<feature type="compositionally biased region" description="Polar residues" evidence="1">
    <location>
        <begin position="522"/>
        <end position="534"/>
    </location>
</feature>
<proteinExistence type="predicted"/>
<name>A0A218Z1S4_9HELO</name>
<keyword evidence="2" id="KW-1133">Transmembrane helix</keyword>
<feature type="compositionally biased region" description="Polar residues" evidence="1">
    <location>
        <begin position="484"/>
        <end position="500"/>
    </location>
</feature>
<reference evidence="3 4" key="1">
    <citation type="submission" date="2017-04" db="EMBL/GenBank/DDBJ databases">
        <title>Draft genome sequence of Marssonina coronaria NL1: causal agent of apple blotch.</title>
        <authorList>
            <person name="Cheng Q."/>
        </authorList>
    </citation>
    <scope>NUCLEOTIDE SEQUENCE [LARGE SCALE GENOMIC DNA]</scope>
    <source>
        <strain evidence="3 4">NL1</strain>
    </source>
</reference>
<dbReference type="FunCoup" id="A0A218Z1S4">
    <property type="interactions" value="9"/>
</dbReference>
<dbReference type="OrthoDB" id="2128042at2759"/>
<feature type="transmembrane region" description="Helical" evidence="2">
    <location>
        <begin position="225"/>
        <end position="250"/>
    </location>
</feature>
<sequence length="619" mass="67886">MGCSGRVKADDIRPEQKWDFISLNDFHATSFFEFFWYGYLWLSLLISLAVYGVDIFTAVNLLAFDKWSSSVEPAVEFDVQKWIFAGCIIATWVNLGYEHVRAMRVMKRGAVAENFMDSLAVRLQSIRLGEGRGWRRFLVFSELTKSRKGAEYVALFTFFGFQSWIRIILCQGPRQVLNAMTLWAVVKSFDTSASNAGSTLLKFFENVGKLADESHQQAVVYSGMLFTLVVWTFGALSLLLSALFYVFFLWHYIPNADGGLTGYCERKVNRRLASIVSVKVNKALEEEDRRLRKLDAKAIKNGEKPLVRQATLPTLIAQKSDDGLPAMPMLHRNDTTTTLPQYSSRPGTPSGQPSLPPLDLNLFDQKRLAAPRSVTASNFGSGAPLMGDASDVGYARSGSPAPFLPPLDVGAYPAPPQRTMTADSNASSRSRGPPGGPPRLPSAMSDRGYTASPISLHHPILVNSSPMDSNGRPLPRAVGGLRYNPSSGTAPSTSRRNNPYEQRPMHYRDSSLDDGFGPPTYASYQPYQQPTRSASPGPGAPNHPAQPHRIMTDPGQRGPPQGDYANSPVQRPGTTQPTDGSRGAGGLRANETTRLASPAPYNQGQSPHFMGPGAGQYRR</sequence>
<feature type="transmembrane region" description="Helical" evidence="2">
    <location>
        <begin position="34"/>
        <end position="59"/>
    </location>
</feature>
<accession>A0A218Z1S4</accession>
<keyword evidence="2" id="KW-0812">Transmembrane</keyword>
<evidence type="ECO:0000313" key="4">
    <source>
        <dbReference type="Proteomes" id="UP000242519"/>
    </source>
</evidence>
<comment type="caution">
    <text evidence="3">The sequence shown here is derived from an EMBL/GenBank/DDBJ whole genome shotgun (WGS) entry which is preliminary data.</text>
</comment>
<feature type="region of interest" description="Disordered" evidence="1">
    <location>
        <begin position="323"/>
        <end position="359"/>
    </location>
</feature>
<dbReference type="PANTHER" id="PTHR36424">
    <property type="entry name" value="PHEROMONE-REGULATED MEMBRANE PROTEIN 6"/>
    <property type="match status" value="1"/>
</dbReference>
<dbReference type="GO" id="GO:0005886">
    <property type="term" value="C:plasma membrane"/>
    <property type="evidence" value="ECO:0007669"/>
    <property type="project" value="InterPro"/>
</dbReference>
<organism evidence="3 4">
    <name type="scientific">Diplocarpon coronariae</name>
    <dbReference type="NCBI Taxonomy" id="2795749"/>
    <lineage>
        <taxon>Eukaryota</taxon>
        <taxon>Fungi</taxon>
        <taxon>Dikarya</taxon>
        <taxon>Ascomycota</taxon>
        <taxon>Pezizomycotina</taxon>
        <taxon>Leotiomycetes</taxon>
        <taxon>Helotiales</taxon>
        <taxon>Drepanopezizaceae</taxon>
        <taxon>Diplocarpon</taxon>
    </lineage>
</organism>